<organism evidence="1 2">
    <name type="scientific">Diphasiastrum complanatum</name>
    <name type="common">Issler's clubmoss</name>
    <name type="synonym">Lycopodium complanatum</name>
    <dbReference type="NCBI Taxonomy" id="34168"/>
    <lineage>
        <taxon>Eukaryota</taxon>
        <taxon>Viridiplantae</taxon>
        <taxon>Streptophyta</taxon>
        <taxon>Embryophyta</taxon>
        <taxon>Tracheophyta</taxon>
        <taxon>Lycopodiopsida</taxon>
        <taxon>Lycopodiales</taxon>
        <taxon>Lycopodiaceae</taxon>
        <taxon>Lycopodioideae</taxon>
        <taxon>Diphasiastrum</taxon>
    </lineage>
</organism>
<accession>A0ACC2CI61</accession>
<comment type="caution">
    <text evidence="1">The sequence shown here is derived from an EMBL/GenBank/DDBJ whole genome shotgun (WGS) entry which is preliminary data.</text>
</comment>
<gene>
    <name evidence="1" type="ORF">O6H91_10G071200</name>
</gene>
<sequence length="404" mass="44856">MASPAIRLLRASKQHLISLQRCIGNRKPWHHIVRNLSGYGAGDHYSGAGVVHPFNEISSLPFSDHRFRCFSSTGNPSMTFGSDGNDMEASKVSEDKSSEKLKDSASNGSTLQEDSEKSNENPKDSVNNVFTMQEGPEEAEREDIHSNGVLDDTNDTNDSINDDEDEEDDDDLYGYDDDDDEDYEDESEIEAHSGSEGSGSILAHLQAVPKRQRKFLLQKALKIPTKKRRVKIVKRKVLALKEFLMRQMRVVDVNRTCKVTKGGGVLNFTAFVVCGNCDGVAAFGKGKGQEVGEAVSKAQLRAIKNLHYFDIYKGHTIYHEQEAKYGKTKIRLWPAHSGTGMRACPVVKDILQLAGYKDVKTKVIGSRHPHNTVKAVFKALSMIESPEELSERVGSLVVESRLVQ</sequence>
<evidence type="ECO:0000313" key="1">
    <source>
        <dbReference type="EMBL" id="KAJ7541695.1"/>
    </source>
</evidence>
<reference evidence="2" key="1">
    <citation type="journal article" date="2024" name="Proc. Natl. Acad. Sci. U.S.A.">
        <title>Extraordinary preservation of gene collinearity over three hundred million years revealed in homosporous lycophytes.</title>
        <authorList>
            <person name="Li C."/>
            <person name="Wickell D."/>
            <person name="Kuo L.Y."/>
            <person name="Chen X."/>
            <person name="Nie B."/>
            <person name="Liao X."/>
            <person name="Peng D."/>
            <person name="Ji J."/>
            <person name="Jenkins J."/>
            <person name="Williams M."/>
            <person name="Shu S."/>
            <person name="Plott C."/>
            <person name="Barry K."/>
            <person name="Rajasekar S."/>
            <person name="Grimwood J."/>
            <person name="Han X."/>
            <person name="Sun S."/>
            <person name="Hou Z."/>
            <person name="He W."/>
            <person name="Dai G."/>
            <person name="Sun C."/>
            <person name="Schmutz J."/>
            <person name="Leebens-Mack J.H."/>
            <person name="Li F.W."/>
            <person name="Wang L."/>
        </authorList>
    </citation>
    <scope>NUCLEOTIDE SEQUENCE [LARGE SCALE GENOMIC DNA]</scope>
    <source>
        <strain evidence="2">cv. PW_Plant_1</strain>
    </source>
</reference>
<dbReference type="EMBL" id="CM055101">
    <property type="protein sequence ID" value="KAJ7541695.1"/>
    <property type="molecule type" value="Genomic_DNA"/>
</dbReference>
<evidence type="ECO:0000313" key="2">
    <source>
        <dbReference type="Proteomes" id="UP001162992"/>
    </source>
</evidence>
<keyword evidence="2" id="KW-1185">Reference proteome</keyword>
<proteinExistence type="predicted"/>
<protein>
    <submittedName>
        <fullName evidence="1">Uncharacterized protein</fullName>
    </submittedName>
</protein>
<dbReference type="Proteomes" id="UP001162992">
    <property type="component" value="Chromosome 10"/>
</dbReference>
<name>A0ACC2CI61_DIPCM</name>